<keyword evidence="2" id="KW-1185">Reference proteome</keyword>
<dbReference type="RefSeq" id="WP_208034894.1">
    <property type="nucleotide sequence ID" value="NZ_CP071839.1"/>
</dbReference>
<name>A0ABX7TYA5_STRCY</name>
<accession>A0ABX7TYA5</accession>
<gene>
    <name evidence="1" type="ORF">S1361_29260</name>
</gene>
<sequence length="205" mass="23369">MHILIPDDPVLASNFISLERPLLYSLYYYYPTELTSSQARTVEEAYKHWGELQQMLPGRFQTMEPDAVTGDDDGYVLESVAGQRLTRLYAVDVRNRVDHLEACYVMLRQAQLDGWRDPLADVLREINDGIDYISMYRRVLRVLSLSSPPELLRAVRRVTSHGPATTLALNAEQESEYSAHCDNIIRILSADDSFAYAAHRGLYAI</sequence>
<dbReference type="EMBL" id="CP071839">
    <property type="protein sequence ID" value="QTE01452.1"/>
    <property type="molecule type" value="Genomic_DNA"/>
</dbReference>
<evidence type="ECO:0000313" key="2">
    <source>
        <dbReference type="Proteomes" id="UP000663908"/>
    </source>
</evidence>
<evidence type="ECO:0000313" key="1">
    <source>
        <dbReference type="EMBL" id="QTE01452.1"/>
    </source>
</evidence>
<protein>
    <submittedName>
        <fullName evidence="1">Uncharacterized protein</fullName>
    </submittedName>
</protein>
<proteinExistence type="predicted"/>
<dbReference type="Proteomes" id="UP000663908">
    <property type="component" value="Chromosome"/>
</dbReference>
<organism evidence="1 2">
    <name type="scientific">Streptomyces cyanogenus</name>
    <dbReference type="NCBI Taxonomy" id="80860"/>
    <lineage>
        <taxon>Bacteria</taxon>
        <taxon>Bacillati</taxon>
        <taxon>Actinomycetota</taxon>
        <taxon>Actinomycetes</taxon>
        <taxon>Kitasatosporales</taxon>
        <taxon>Streptomycetaceae</taxon>
        <taxon>Streptomyces</taxon>
    </lineage>
</organism>
<reference evidence="1 2" key="1">
    <citation type="submission" date="2021-03" db="EMBL/GenBank/DDBJ databases">
        <title>Complete genome sequence of Streptomyces cyanogenus S136, producer of anticancer angucycline landomycin A.</title>
        <authorList>
            <person name="Hrab P."/>
            <person name="Ruckert C."/>
            <person name="Busche T."/>
            <person name="Ostash I."/>
            <person name="Kalinowski J."/>
            <person name="Fedorenko V."/>
            <person name="Yushchuk O."/>
            <person name="Ostash B."/>
        </authorList>
    </citation>
    <scope>NUCLEOTIDE SEQUENCE [LARGE SCALE GENOMIC DNA]</scope>
    <source>
        <strain evidence="1 2">S136</strain>
    </source>
</reference>